<feature type="domain" description="Glycosyl transferase family 25" evidence="6">
    <location>
        <begin position="58"/>
        <end position="159"/>
    </location>
</feature>
<evidence type="ECO:0000313" key="7">
    <source>
        <dbReference type="EMBL" id="KAK0654008.1"/>
    </source>
</evidence>
<dbReference type="PANTHER" id="PTHR10730:SF53">
    <property type="entry name" value="GLYCOSYLTRANSFERASE 25 FAMILY MEMBER"/>
    <property type="match status" value="1"/>
</dbReference>
<feature type="transmembrane region" description="Helical" evidence="5">
    <location>
        <begin position="6"/>
        <end position="24"/>
    </location>
</feature>
<feature type="region of interest" description="Disordered" evidence="4">
    <location>
        <begin position="165"/>
        <end position="186"/>
    </location>
</feature>
<keyword evidence="3" id="KW-0808">Transferase</keyword>
<accession>A0AA40CYK9</accession>
<comment type="similarity">
    <text evidence="1">Belongs to the glycosyltransferase 25 family.</text>
</comment>
<sequence>MPVLFGHRYLAFIVVVFLLVFLIFKPLGTQPHGALDHMQLRVPGKAFSDVLNSTLGFQELFVLNLPERSDRRDAMTLSAALTKLDVKWIDGIDGKDVPDRVLPGDSWDKKISKGNKGSWRAHMDALQRIVRENLTSALILEDDADWDIRLKQQMQVFAQAARALTQPTPKASSTGKPLSATEPQSEISISQIPTNLRSRLTPYGDNWDVLWLGHCGTDFPSAPTILPHKDDASKPKVPLLRITIPNDPTVPDHKHLKPHPFALQDSLAKEYPPHTRVVHSSYKTTCTQAYAVSQQGARKLLYQFGLKTLTTGWDLMLGDWCDGLYPQEKQPICVTVQPPLFSHHYGKGAASDITAPGGGFVNKDKEMTPYVRLSVRVNMERLVQGVGVEGLVDQWEDPE</sequence>
<dbReference type="GO" id="GO:0016740">
    <property type="term" value="F:transferase activity"/>
    <property type="evidence" value="ECO:0007669"/>
    <property type="project" value="UniProtKB-KW"/>
</dbReference>
<proteinExistence type="inferred from homology"/>
<organism evidence="7 8">
    <name type="scientific">Cercophora samala</name>
    <dbReference type="NCBI Taxonomy" id="330535"/>
    <lineage>
        <taxon>Eukaryota</taxon>
        <taxon>Fungi</taxon>
        <taxon>Dikarya</taxon>
        <taxon>Ascomycota</taxon>
        <taxon>Pezizomycotina</taxon>
        <taxon>Sordariomycetes</taxon>
        <taxon>Sordariomycetidae</taxon>
        <taxon>Sordariales</taxon>
        <taxon>Lasiosphaeriaceae</taxon>
        <taxon>Cercophora</taxon>
    </lineage>
</organism>
<keyword evidence="2" id="KW-0328">Glycosyltransferase</keyword>
<comment type="caution">
    <text evidence="7">The sequence shown here is derived from an EMBL/GenBank/DDBJ whole genome shotgun (WGS) entry which is preliminary data.</text>
</comment>
<evidence type="ECO:0000256" key="4">
    <source>
        <dbReference type="SAM" id="MobiDB-lite"/>
    </source>
</evidence>
<protein>
    <submittedName>
        <fullName evidence="7">Family 25 putative glycosyltransferase</fullName>
    </submittedName>
</protein>
<dbReference type="AlphaFoldDB" id="A0AA40CYK9"/>
<dbReference type="EMBL" id="JAULSY010000232">
    <property type="protein sequence ID" value="KAK0654008.1"/>
    <property type="molecule type" value="Genomic_DNA"/>
</dbReference>
<dbReference type="InterPro" id="IPR050757">
    <property type="entry name" value="Collagen_mod_GT25"/>
</dbReference>
<gene>
    <name evidence="7" type="ORF">QBC41DRAFT_386834</name>
</gene>
<keyword evidence="5" id="KW-0812">Transmembrane</keyword>
<dbReference type="Pfam" id="PF01755">
    <property type="entry name" value="Glyco_transf_25"/>
    <property type="match status" value="1"/>
</dbReference>
<reference evidence="7" key="1">
    <citation type="submission" date="2023-06" db="EMBL/GenBank/DDBJ databases">
        <title>Genome-scale phylogeny and comparative genomics of the fungal order Sordariales.</title>
        <authorList>
            <consortium name="Lawrence Berkeley National Laboratory"/>
            <person name="Hensen N."/>
            <person name="Bonometti L."/>
            <person name="Westerberg I."/>
            <person name="Brannstrom I.O."/>
            <person name="Guillou S."/>
            <person name="Cros-Aarteil S."/>
            <person name="Calhoun S."/>
            <person name="Haridas S."/>
            <person name="Kuo A."/>
            <person name="Mondo S."/>
            <person name="Pangilinan J."/>
            <person name="Riley R."/>
            <person name="Labutti K."/>
            <person name="Andreopoulos B."/>
            <person name="Lipzen A."/>
            <person name="Chen C."/>
            <person name="Yanf M."/>
            <person name="Daum C."/>
            <person name="Ng V."/>
            <person name="Clum A."/>
            <person name="Steindorff A."/>
            <person name="Ohm R."/>
            <person name="Martin F."/>
            <person name="Silar P."/>
            <person name="Natvig D."/>
            <person name="Lalanne C."/>
            <person name="Gautier V."/>
            <person name="Ament-Velasquez S.L."/>
            <person name="Kruys A."/>
            <person name="Hutchinson M.I."/>
            <person name="Powell A.J."/>
            <person name="Barry K."/>
            <person name="Miller A.N."/>
            <person name="Grigoriev I.V."/>
            <person name="Debuchy R."/>
            <person name="Gladieux P."/>
            <person name="Thoren M.H."/>
            <person name="Johannesson H."/>
        </authorList>
    </citation>
    <scope>NUCLEOTIDE SEQUENCE</scope>
    <source>
        <strain evidence="7">CBS 307.81</strain>
    </source>
</reference>
<evidence type="ECO:0000256" key="5">
    <source>
        <dbReference type="SAM" id="Phobius"/>
    </source>
</evidence>
<evidence type="ECO:0000256" key="1">
    <source>
        <dbReference type="ARBA" id="ARBA00006721"/>
    </source>
</evidence>
<evidence type="ECO:0000256" key="2">
    <source>
        <dbReference type="ARBA" id="ARBA00022676"/>
    </source>
</evidence>
<keyword evidence="8" id="KW-1185">Reference proteome</keyword>
<dbReference type="InterPro" id="IPR002654">
    <property type="entry name" value="Glyco_trans_25"/>
</dbReference>
<name>A0AA40CYK9_9PEZI</name>
<evidence type="ECO:0000259" key="6">
    <source>
        <dbReference type="Pfam" id="PF01755"/>
    </source>
</evidence>
<evidence type="ECO:0000313" key="8">
    <source>
        <dbReference type="Proteomes" id="UP001174997"/>
    </source>
</evidence>
<evidence type="ECO:0000256" key="3">
    <source>
        <dbReference type="ARBA" id="ARBA00022679"/>
    </source>
</evidence>
<dbReference type="Proteomes" id="UP001174997">
    <property type="component" value="Unassembled WGS sequence"/>
</dbReference>
<keyword evidence="5" id="KW-1133">Transmembrane helix</keyword>
<dbReference type="CDD" id="cd06532">
    <property type="entry name" value="Glyco_transf_25"/>
    <property type="match status" value="1"/>
</dbReference>
<dbReference type="PANTHER" id="PTHR10730">
    <property type="entry name" value="PROCOLLAGEN-LYSINE,2-OXOGLUTARATE 5-DIOXYGENASE/GLYCOSYLTRANSFERASE 25 FAMILY MEMBER"/>
    <property type="match status" value="1"/>
</dbReference>
<keyword evidence="5" id="KW-0472">Membrane</keyword>